<comment type="similarity">
    <text evidence="2">Belongs to the complex I subunit 4L family.</text>
</comment>
<accession>A0A7L8XGD6</accession>
<evidence type="ECO:0000256" key="10">
    <source>
        <dbReference type="ARBA" id="ARBA00049551"/>
    </source>
</evidence>
<reference evidence="12" key="1">
    <citation type="submission" date="2020-06" db="EMBL/GenBank/DDBJ databases">
        <authorList>
            <person name="Wang Y."/>
            <person name="Zhong X."/>
        </authorList>
    </citation>
    <scope>NUCLEOTIDE SEQUENCE</scope>
</reference>
<dbReference type="Gene3D" id="1.10.287.3510">
    <property type="match status" value="1"/>
</dbReference>
<comment type="catalytic activity">
    <reaction evidence="10">
        <text>a ubiquinone + NADH + 5 H(+)(in) = a ubiquinol + NAD(+) + 4 H(+)(out)</text>
        <dbReference type="Rhea" id="RHEA:29091"/>
        <dbReference type="Rhea" id="RHEA-COMP:9565"/>
        <dbReference type="Rhea" id="RHEA-COMP:9566"/>
        <dbReference type="ChEBI" id="CHEBI:15378"/>
        <dbReference type="ChEBI" id="CHEBI:16389"/>
        <dbReference type="ChEBI" id="CHEBI:17976"/>
        <dbReference type="ChEBI" id="CHEBI:57540"/>
        <dbReference type="ChEBI" id="CHEBI:57945"/>
        <dbReference type="EC" id="7.1.1.2"/>
    </reaction>
</comment>
<evidence type="ECO:0000256" key="9">
    <source>
        <dbReference type="ARBA" id="ARBA00031586"/>
    </source>
</evidence>
<gene>
    <name evidence="12" type="primary">nad4l</name>
</gene>
<dbReference type="EMBL" id="MT677867">
    <property type="protein sequence ID" value="QOH91261.1"/>
    <property type="molecule type" value="Genomic_DNA"/>
</dbReference>
<evidence type="ECO:0000256" key="8">
    <source>
        <dbReference type="ARBA" id="ARBA00023136"/>
    </source>
</evidence>
<dbReference type="Pfam" id="PF00420">
    <property type="entry name" value="Oxidored_q2"/>
    <property type="match status" value="1"/>
</dbReference>
<evidence type="ECO:0000256" key="5">
    <source>
        <dbReference type="ARBA" id="ARBA00022967"/>
    </source>
</evidence>
<proteinExistence type="inferred from homology"/>
<keyword evidence="7" id="KW-0520">NAD</keyword>
<keyword evidence="5" id="KW-1278">Translocase</keyword>
<feature type="transmembrane region" description="Helical" evidence="11">
    <location>
        <begin position="6"/>
        <end position="22"/>
    </location>
</feature>
<geneLocation type="mitochondrion" evidence="12"/>
<dbReference type="AlphaFoldDB" id="A0A7L8XGD6"/>
<evidence type="ECO:0000256" key="11">
    <source>
        <dbReference type="SAM" id="Phobius"/>
    </source>
</evidence>
<evidence type="ECO:0000256" key="1">
    <source>
        <dbReference type="ARBA" id="ARBA00004141"/>
    </source>
</evidence>
<name>A0A7L8XGD6_9NEOP</name>
<feature type="transmembrane region" description="Helical" evidence="11">
    <location>
        <begin position="54"/>
        <end position="79"/>
    </location>
</feature>
<dbReference type="InterPro" id="IPR039428">
    <property type="entry name" value="NUOK/Mnh_C1-like"/>
</dbReference>
<evidence type="ECO:0000256" key="2">
    <source>
        <dbReference type="ARBA" id="ARBA00010519"/>
    </source>
</evidence>
<protein>
    <recommendedName>
        <fullName evidence="3">NADH-ubiquinone oxidoreductase chain 4L</fullName>
    </recommendedName>
    <alternativeName>
        <fullName evidence="9">NADH dehydrogenase subunit 4L</fullName>
    </alternativeName>
</protein>
<feature type="transmembrane region" description="Helical" evidence="11">
    <location>
        <begin position="29"/>
        <end position="48"/>
    </location>
</feature>
<evidence type="ECO:0000313" key="12">
    <source>
        <dbReference type="EMBL" id="QOH91261.1"/>
    </source>
</evidence>
<evidence type="ECO:0000256" key="4">
    <source>
        <dbReference type="ARBA" id="ARBA00022692"/>
    </source>
</evidence>
<sequence>MLINLYLWFLMIFGLIKLVLNFKHLLNLLMIVEFMMMNILLLMVIFLMKMESEFYFFMLFMIMMVCEGVLGLVILILMVRSYGNDYFYSLNLMLW</sequence>
<comment type="subcellular location">
    <subcellularLocation>
        <location evidence="1">Membrane</location>
        <topology evidence="1">Multi-pass membrane protein</topology>
    </subcellularLocation>
</comment>
<evidence type="ECO:0000256" key="3">
    <source>
        <dbReference type="ARBA" id="ARBA00016612"/>
    </source>
</evidence>
<dbReference type="GO" id="GO:0016020">
    <property type="term" value="C:membrane"/>
    <property type="evidence" value="ECO:0007669"/>
    <property type="project" value="UniProtKB-SubCell"/>
</dbReference>
<keyword evidence="8 11" id="KW-0472">Membrane</keyword>
<keyword evidence="12" id="KW-0496">Mitochondrion</keyword>
<reference evidence="12" key="2">
    <citation type="journal article" date="2021" name="Mitochondrial DNA Part B Resour">
        <title>Mitochondrial genome of Macrostemum floridum (Trichoptera).</title>
        <authorList>
            <person name="Qin H.L."/>
            <person name="Zhong X.F."/>
            <person name="Li Y.M."/>
            <person name="Huang J.C."/>
            <person name="Wang H."/>
            <person name="Wang Y.J."/>
        </authorList>
    </citation>
    <scope>NUCLEOTIDE SEQUENCE</scope>
</reference>
<evidence type="ECO:0000256" key="6">
    <source>
        <dbReference type="ARBA" id="ARBA00022989"/>
    </source>
</evidence>
<keyword evidence="6 11" id="KW-1133">Transmembrane helix</keyword>
<dbReference type="GO" id="GO:0008137">
    <property type="term" value="F:NADH dehydrogenase (ubiquinone) activity"/>
    <property type="evidence" value="ECO:0007669"/>
    <property type="project" value="UniProtKB-EC"/>
</dbReference>
<evidence type="ECO:0000256" key="7">
    <source>
        <dbReference type="ARBA" id="ARBA00023027"/>
    </source>
</evidence>
<keyword evidence="4 11" id="KW-0812">Transmembrane</keyword>
<organism evidence="12">
    <name type="scientific">Macrostemum floridum</name>
    <dbReference type="NCBI Taxonomy" id="486976"/>
    <lineage>
        <taxon>Eukaryota</taxon>
        <taxon>Metazoa</taxon>
        <taxon>Ecdysozoa</taxon>
        <taxon>Arthropoda</taxon>
        <taxon>Hexapoda</taxon>
        <taxon>Insecta</taxon>
        <taxon>Pterygota</taxon>
        <taxon>Neoptera</taxon>
        <taxon>Endopterygota</taxon>
        <taxon>Trichoptera</taxon>
        <taxon>Annulipalpia</taxon>
        <taxon>Hydropsychoidea</taxon>
        <taxon>Hydropsychidae</taxon>
        <taxon>Macronematinae</taxon>
        <taxon>Macronematini</taxon>
        <taxon>Macrostemum</taxon>
    </lineage>
</organism>